<dbReference type="SFLD" id="SFLDG01129">
    <property type="entry name" value="C1.5:_HAD__Beta-PGM__Phosphata"/>
    <property type="match status" value="1"/>
</dbReference>
<dbReference type="GO" id="GO:0005829">
    <property type="term" value="C:cytosol"/>
    <property type="evidence" value="ECO:0007669"/>
    <property type="project" value="TreeGrafter"/>
</dbReference>
<dbReference type="SFLD" id="SFLDG01135">
    <property type="entry name" value="C1.5.6:_HAD__Beta-PGM__Phospha"/>
    <property type="match status" value="1"/>
</dbReference>
<dbReference type="GO" id="GO:0008967">
    <property type="term" value="F:phosphoglycolate phosphatase activity"/>
    <property type="evidence" value="ECO:0007669"/>
    <property type="project" value="TreeGrafter"/>
</dbReference>
<evidence type="ECO:0000313" key="3">
    <source>
        <dbReference type="Proteomes" id="UP000427716"/>
    </source>
</evidence>
<protein>
    <submittedName>
        <fullName evidence="2">HAD-IA family hydrolase</fullName>
    </submittedName>
</protein>
<sequence length="248" mass="26829">MTDIRTLLSRPDHLATPPRLVVFDWDGTLADSTGRIVTAFQEALGSVDHPPLPDDSIRGIIGLSLANAIAELFPEAEDAFREALAQAYHHCYFANEEPVALYPEAEALLKGLAESGCLLAVATGKSRRGLDRALAQTGAANYFHHTLTAEETRSKPHPEMLEGILEYTGSRPAETWMVGDTDFDLLMARNAGTHAIGITHGAHPIERLAAARPDWLIERLAQLHEPDQRPAPPGIADQAGEPGTRPAV</sequence>
<dbReference type="InterPro" id="IPR041492">
    <property type="entry name" value="HAD_2"/>
</dbReference>
<gene>
    <name evidence="2" type="ORF">GM160_07835</name>
</gene>
<name>A0A6I6DB05_9GAMM</name>
<dbReference type="GO" id="GO:0006281">
    <property type="term" value="P:DNA repair"/>
    <property type="evidence" value="ECO:0007669"/>
    <property type="project" value="TreeGrafter"/>
</dbReference>
<dbReference type="PANTHER" id="PTHR43434">
    <property type="entry name" value="PHOSPHOGLYCOLATE PHOSPHATASE"/>
    <property type="match status" value="1"/>
</dbReference>
<dbReference type="SFLD" id="SFLDS00003">
    <property type="entry name" value="Haloacid_Dehalogenase"/>
    <property type="match status" value="1"/>
</dbReference>
<reference evidence="2 3" key="1">
    <citation type="submission" date="2019-11" db="EMBL/GenBank/DDBJ databases">
        <authorList>
            <person name="Zhang J."/>
            <person name="Sun C."/>
        </authorList>
    </citation>
    <scope>NUCLEOTIDE SEQUENCE [LARGE SCALE GENOMIC DNA]</scope>
    <source>
        <strain evidence="3">sp2</strain>
    </source>
</reference>
<dbReference type="Gene3D" id="1.10.150.240">
    <property type="entry name" value="Putative phosphatase, domain 2"/>
    <property type="match status" value="1"/>
</dbReference>
<dbReference type="EMBL" id="CP046415">
    <property type="protein sequence ID" value="QGT78812.1"/>
    <property type="molecule type" value="Genomic_DNA"/>
</dbReference>
<dbReference type="NCBIfam" id="TIGR01509">
    <property type="entry name" value="HAD-SF-IA-v3"/>
    <property type="match status" value="1"/>
</dbReference>
<dbReference type="PANTHER" id="PTHR43434:SF24">
    <property type="entry name" value="HYDROLASE-RELATED"/>
    <property type="match status" value="1"/>
</dbReference>
<evidence type="ECO:0000313" key="2">
    <source>
        <dbReference type="EMBL" id="QGT78812.1"/>
    </source>
</evidence>
<dbReference type="InterPro" id="IPR050155">
    <property type="entry name" value="HAD-like_hydrolase_sf"/>
</dbReference>
<proteinExistence type="predicted"/>
<dbReference type="AlphaFoldDB" id="A0A6I6DB05"/>
<dbReference type="InterPro" id="IPR036412">
    <property type="entry name" value="HAD-like_sf"/>
</dbReference>
<dbReference type="InterPro" id="IPR006439">
    <property type="entry name" value="HAD-SF_hydro_IA"/>
</dbReference>
<dbReference type="NCBIfam" id="TIGR01549">
    <property type="entry name" value="HAD-SF-IA-v1"/>
    <property type="match status" value="1"/>
</dbReference>
<keyword evidence="2" id="KW-0378">Hydrolase</keyword>
<keyword evidence="3" id="KW-1185">Reference proteome</keyword>
<feature type="region of interest" description="Disordered" evidence="1">
    <location>
        <begin position="225"/>
        <end position="248"/>
    </location>
</feature>
<dbReference type="KEGG" id="ghl:GM160_07835"/>
<accession>A0A6I6DB05</accession>
<evidence type="ECO:0000256" key="1">
    <source>
        <dbReference type="SAM" id="MobiDB-lite"/>
    </source>
</evidence>
<dbReference type="Proteomes" id="UP000427716">
    <property type="component" value="Chromosome"/>
</dbReference>
<dbReference type="RefSeq" id="WP_156574364.1">
    <property type="nucleotide sequence ID" value="NZ_CP046415.1"/>
</dbReference>
<dbReference type="InterPro" id="IPR023214">
    <property type="entry name" value="HAD_sf"/>
</dbReference>
<dbReference type="Gene3D" id="3.40.50.1000">
    <property type="entry name" value="HAD superfamily/HAD-like"/>
    <property type="match status" value="1"/>
</dbReference>
<organism evidence="2 3">
    <name type="scientific">Guyparkeria halophila</name>
    <dbReference type="NCBI Taxonomy" id="47960"/>
    <lineage>
        <taxon>Bacteria</taxon>
        <taxon>Pseudomonadati</taxon>
        <taxon>Pseudomonadota</taxon>
        <taxon>Gammaproteobacteria</taxon>
        <taxon>Chromatiales</taxon>
        <taxon>Thioalkalibacteraceae</taxon>
        <taxon>Guyparkeria</taxon>
    </lineage>
</organism>
<dbReference type="InterPro" id="IPR023198">
    <property type="entry name" value="PGP-like_dom2"/>
</dbReference>
<dbReference type="SUPFAM" id="SSF56784">
    <property type="entry name" value="HAD-like"/>
    <property type="match status" value="1"/>
</dbReference>
<dbReference type="Pfam" id="PF13419">
    <property type="entry name" value="HAD_2"/>
    <property type="match status" value="1"/>
</dbReference>